<dbReference type="InterPro" id="IPR024079">
    <property type="entry name" value="MetalloPept_cat_dom_sf"/>
</dbReference>
<dbReference type="PANTHER" id="PTHR10127:SF780">
    <property type="entry name" value="METALLOENDOPEPTIDASE"/>
    <property type="match status" value="1"/>
</dbReference>
<dbReference type="SMART" id="SM00235">
    <property type="entry name" value="ZnMc"/>
    <property type="match status" value="1"/>
</dbReference>
<keyword evidence="2 6" id="KW-0479">Metal-binding</keyword>
<gene>
    <name evidence="9" type="ORF">L798_02832</name>
</gene>
<evidence type="ECO:0000256" key="4">
    <source>
        <dbReference type="ARBA" id="ARBA00022833"/>
    </source>
</evidence>
<dbReference type="PROSITE" id="PS51864">
    <property type="entry name" value="ASTACIN"/>
    <property type="match status" value="1"/>
</dbReference>
<dbReference type="EMBL" id="KK852529">
    <property type="protein sequence ID" value="KDR21945.1"/>
    <property type="molecule type" value="Genomic_DNA"/>
</dbReference>
<keyword evidence="3 6" id="KW-0378">Hydrolase</keyword>
<dbReference type="SUPFAM" id="SSF55486">
    <property type="entry name" value="Metalloproteases ('zincins'), catalytic domain"/>
    <property type="match status" value="1"/>
</dbReference>
<dbReference type="PRINTS" id="PR00480">
    <property type="entry name" value="ASTACIN"/>
</dbReference>
<name>A0A067RMU6_ZOONE</name>
<dbReference type="eggNOG" id="KOG3714">
    <property type="taxonomic scope" value="Eukaryota"/>
</dbReference>
<comment type="cofactor">
    <cofactor evidence="6 7">
        <name>Zn(2+)</name>
        <dbReference type="ChEBI" id="CHEBI:29105"/>
    </cofactor>
    <text evidence="6 7">Binds 1 zinc ion per subunit.</text>
</comment>
<comment type="caution">
    <text evidence="6">Lacks conserved residue(s) required for the propagation of feature annotation.</text>
</comment>
<protein>
    <recommendedName>
        <fullName evidence="7">Metalloendopeptidase</fullName>
        <ecNumber evidence="7">3.4.24.-</ecNumber>
    </recommendedName>
</protein>
<organism evidence="9 10">
    <name type="scientific">Zootermopsis nevadensis</name>
    <name type="common">Dampwood termite</name>
    <dbReference type="NCBI Taxonomy" id="136037"/>
    <lineage>
        <taxon>Eukaryota</taxon>
        <taxon>Metazoa</taxon>
        <taxon>Ecdysozoa</taxon>
        <taxon>Arthropoda</taxon>
        <taxon>Hexapoda</taxon>
        <taxon>Insecta</taxon>
        <taxon>Pterygota</taxon>
        <taxon>Neoptera</taxon>
        <taxon>Polyneoptera</taxon>
        <taxon>Dictyoptera</taxon>
        <taxon>Blattodea</taxon>
        <taxon>Blattoidea</taxon>
        <taxon>Termitoidae</taxon>
        <taxon>Termopsidae</taxon>
        <taxon>Zootermopsis</taxon>
    </lineage>
</organism>
<dbReference type="GO" id="GO:0008270">
    <property type="term" value="F:zinc ion binding"/>
    <property type="evidence" value="ECO:0007669"/>
    <property type="project" value="UniProtKB-UniRule"/>
</dbReference>
<sequence length="230" mass="26166">MPEGRNALLVKEYLWPSGVVPYVFHSNFTEDEKAKVKAGMKGIQEKTCVKFVPHTSEADYIEFRKDPQLGCGAMVGRRPGRGFPMAVNYQAPECLQTTGTIQHELLHVLGLFHEQARPDRDNYVTVLWDNIIPEFKNNFVKAPDDVATTYNVPYDYKSLMHYHNTAYSKNGKNTIVAKNDTSLILGQVEGPTEGDIKKIRKLYNCINAQESTLILPWVFKWLSSKKNVKL</sequence>
<proteinExistence type="predicted"/>
<accession>A0A067RMU6</accession>
<evidence type="ECO:0000256" key="5">
    <source>
        <dbReference type="ARBA" id="ARBA00023049"/>
    </source>
</evidence>
<feature type="binding site" evidence="6">
    <location>
        <position position="107"/>
    </location>
    <ligand>
        <name>Zn(2+)</name>
        <dbReference type="ChEBI" id="CHEBI:29105"/>
        <note>catalytic</note>
    </ligand>
</feature>
<dbReference type="Gene3D" id="3.40.390.10">
    <property type="entry name" value="Collagenase (Catalytic Domain)"/>
    <property type="match status" value="1"/>
</dbReference>
<evidence type="ECO:0000313" key="9">
    <source>
        <dbReference type="EMBL" id="KDR21945.1"/>
    </source>
</evidence>
<dbReference type="GO" id="GO:0004222">
    <property type="term" value="F:metalloendopeptidase activity"/>
    <property type="evidence" value="ECO:0007669"/>
    <property type="project" value="UniProtKB-UniRule"/>
</dbReference>
<evidence type="ECO:0000256" key="2">
    <source>
        <dbReference type="ARBA" id="ARBA00022723"/>
    </source>
</evidence>
<evidence type="ECO:0000256" key="3">
    <source>
        <dbReference type="ARBA" id="ARBA00022801"/>
    </source>
</evidence>
<dbReference type="InParanoid" id="A0A067RMU6"/>
<evidence type="ECO:0000313" key="10">
    <source>
        <dbReference type="Proteomes" id="UP000027135"/>
    </source>
</evidence>
<evidence type="ECO:0000256" key="6">
    <source>
        <dbReference type="PROSITE-ProRule" id="PRU01211"/>
    </source>
</evidence>
<keyword evidence="4 6" id="KW-0862">Zinc</keyword>
<dbReference type="OMA" id="NIPRKYW"/>
<dbReference type="CDD" id="cd04280">
    <property type="entry name" value="ZnMc_astacin_like"/>
    <property type="match status" value="1"/>
</dbReference>
<evidence type="ECO:0000259" key="8">
    <source>
        <dbReference type="PROSITE" id="PS51864"/>
    </source>
</evidence>
<dbReference type="PANTHER" id="PTHR10127">
    <property type="entry name" value="DISCOIDIN, CUB, EGF, LAMININ , AND ZINC METALLOPROTEASE DOMAIN CONTAINING"/>
    <property type="match status" value="1"/>
</dbReference>
<feature type="binding site" evidence="6">
    <location>
        <position position="103"/>
    </location>
    <ligand>
        <name>Zn(2+)</name>
        <dbReference type="ChEBI" id="CHEBI:29105"/>
        <note>catalytic</note>
    </ligand>
</feature>
<dbReference type="AlphaFoldDB" id="A0A067RMU6"/>
<reference evidence="9 10" key="1">
    <citation type="journal article" date="2014" name="Nat. Commun.">
        <title>Molecular traces of alternative social organization in a termite genome.</title>
        <authorList>
            <person name="Terrapon N."/>
            <person name="Li C."/>
            <person name="Robertson H.M."/>
            <person name="Ji L."/>
            <person name="Meng X."/>
            <person name="Booth W."/>
            <person name="Chen Z."/>
            <person name="Childers C.P."/>
            <person name="Glastad K.M."/>
            <person name="Gokhale K."/>
            <person name="Gowin J."/>
            <person name="Gronenberg W."/>
            <person name="Hermansen R.A."/>
            <person name="Hu H."/>
            <person name="Hunt B.G."/>
            <person name="Huylmans A.K."/>
            <person name="Khalil S.M."/>
            <person name="Mitchell R.D."/>
            <person name="Munoz-Torres M.C."/>
            <person name="Mustard J.A."/>
            <person name="Pan H."/>
            <person name="Reese J.T."/>
            <person name="Scharf M.E."/>
            <person name="Sun F."/>
            <person name="Vogel H."/>
            <person name="Xiao J."/>
            <person name="Yang W."/>
            <person name="Yang Z."/>
            <person name="Yang Z."/>
            <person name="Zhou J."/>
            <person name="Zhu J."/>
            <person name="Brent C.S."/>
            <person name="Elsik C.G."/>
            <person name="Goodisman M.A."/>
            <person name="Liberles D.A."/>
            <person name="Roe R.M."/>
            <person name="Vargo E.L."/>
            <person name="Vilcinskas A."/>
            <person name="Wang J."/>
            <person name="Bornberg-Bauer E."/>
            <person name="Korb J."/>
            <person name="Zhang G."/>
            <person name="Liebig J."/>
        </authorList>
    </citation>
    <scope>NUCLEOTIDE SEQUENCE [LARGE SCALE GENOMIC DNA]</scope>
    <source>
        <tissue evidence="9">Whole organism</tissue>
    </source>
</reference>
<dbReference type="InterPro" id="IPR006026">
    <property type="entry name" value="Peptidase_Metallo"/>
</dbReference>
<feature type="active site" evidence="6">
    <location>
        <position position="104"/>
    </location>
</feature>
<keyword evidence="1 6" id="KW-0645">Protease</keyword>
<evidence type="ECO:0000256" key="7">
    <source>
        <dbReference type="RuleBase" id="RU361183"/>
    </source>
</evidence>
<dbReference type="Pfam" id="PF01400">
    <property type="entry name" value="Astacin"/>
    <property type="match status" value="1"/>
</dbReference>
<dbReference type="EC" id="3.4.24.-" evidence="7"/>
<keyword evidence="5 6" id="KW-0482">Metalloprotease</keyword>
<dbReference type="InterPro" id="IPR034035">
    <property type="entry name" value="Astacin-like_dom"/>
</dbReference>
<evidence type="ECO:0000256" key="1">
    <source>
        <dbReference type="ARBA" id="ARBA00022670"/>
    </source>
</evidence>
<feature type="domain" description="Peptidase M12A" evidence="8">
    <location>
        <begin position="6"/>
        <end position="206"/>
    </location>
</feature>
<dbReference type="InterPro" id="IPR001506">
    <property type="entry name" value="Peptidase_M12A"/>
</dbReference>
<keyword evidence="10" id="KW-1185">Reference proteome</keyword>
<feature type="binding site" evidence="6">
    <location>
        <position position="113"/>
    </location>
    <ligand>
        <name>Zn(2+)</name>
        <dbReference type="ChEBI" id="CHEBI:29105"/>
        <note>catalytic</note>
    </ligand>
</feature>
<dbReference type="Proteomes" id="UP000027135">
    <property type="component" value="Unassembled WGS sequence"/>
</dbReference>
<dbReference type="GO" id="GO:0006508">
    <property type="term" value="P:proteolysis"/>
    <property type="evidence" value="ECO:0007669"/>
    <property type="project" value="UniProtKB-KW"/>
</dbReference>